<organism evidence="1 2">
    <name type="scientific">Caldimonas brevitalea</name>
    <dbReference type="NCBI Taxonomy" id="413882"/>
    <lineage>
        <taxon>Bacteria</taxon>
        <taxon>Pseudomonadati</taxon>
        <taxon>Pseudomonadota</taxon>
        <taxon>Betaproteobacteria</taxon>
        <taxon>Burkholderiales</taxon>
        <taxon>Sphaerotilaceae</taxon>
        <taxon>Caldimonas</taxon>
    </lineage>
</organism>
<gene>
    <name evidence="1" type="ORF">AAW51_2147</name>
</gene>
<proteinExistence type="predicted"/>
<dbReference type="PATRIC" id="fig|413882.6.peg.2253"/>
<keyword evidence="2" id="KW-1185">Reference proteome</keyword>
<sequence>MGKWSIPIDRLAESAKGDIETVTRKVTLDLFARVVQRSPVDTGRFKGNWNVNFGAPDTSTTEVAHASRGDAEARKALSLPVGGTVYLTNSLPYAHRLEYGWSKQAPQGMVRLTVQEYAEAIQKALASR</sequence>
<evidence type="ECO:0000313" key="1">
    <source>
        <dbReference type="EMBL" id="AKJ28838.1"/>
    </source>
</evidence>
<reference evidence="1 2" key="1">
    <citation type="submission" date="2015-05" db="EMBL/GenBank/DDBJ databases">
        <authorList>
            <person name="Tang B."/>
            <person name="Yu Y."/>
        </authorList>
    </citation>
    <scope>NUCLEOTIDE SEQUENCE [LARGE SCALE GENOMIC DNA]</scope>
    <source>
        <strain evidence="1 2">DSM 7029</strain>
    </source>
</reference>
<dbReference type="AlphaFoldDB" id="A0A0G3BLI4"/>
<evidence type="ECO:0000313" key="2">
    <source>
        <dbReference type="Proteomes" id="UP000035352"/>
    </source>
</evidence>
<dbReference type="RefSeq" id="WP_047194614.1">
    <property type="nucleotide sequence ID" value="NZ_CP011371.1"/>
</dbReference>
<dbReference type="Proteomes" id="UP000035352">
    <property type="component" value="Chromosome"/>
</dbReference>
<dbReference type="EMBL" id="CP011371">
    <property type="protein sequence ID" value="AKJ28838.1"/>
    <property type="molecule type" value="Genomic_DNA"/>
</dbReference>
<accession>A0A0G3BLI4</accession>
<protein>
    <submittedName>
        <fullName evidence="1">Phage protein</fullName>
    </submittedName>
</protein>
<dbReference type="KEGG" id="pbh:AAW51_2147"/>
<dbReference type="STRING" id="413882.AAW51_2147"/>
<name>A0A0G3BLI4_9BURK</name>